<dbReference type="Proteomes" id="UP001226434">
    <property type="component" value="Unassembled WGS sequence"/>
</dbReference>
<accession>A0ABT6R888</accession>
<gene>
    <name evidence="2" type="ORF">QJ048_02770</name>
</gene>
<keyword evidence="1" id="KW-1133">Transmembrane helix</keyword>
<keyword evidence="3" id="KW-1185">Reference proteome</keyword>
<protein>
    <recommendedName>
        <fullName evidence="4">DUF3278 domain-containing protein</fullName>
    </recommendedName>
</protein>
<evidence type="ECO:0000313" key="3">
    <source>
        <dbReference type="Proteomes" id="UP001226434"/>
    </source>
</evidence>
<dbReference type="EMBL" id="JASBRG010000001">
    <property type="protein sequence ID" value="MDI3318676.1"/>
    <property type="molecule type" value="Genomic_DNA"/>
</dbReference>
<keyword evidence="1" id="KW-0472">Membrane</keyword>
<reference evidence="2 3" key="1">
    <citation type="submission" date="2023-05" db="EMBL/GenBank/DDBJ databases">
        <title>Genome sequence of Pinibacter sp. MAH-24.</title>
        <authorList>
            <person name="Huq M.A."/>
        </authorList>
    </citation>
    <scope>NUCLEOTIDE SEQUENCE [LARGE SCALE GENOMIC DNA]</scope>
    <source>
        <strain evidence="2 3">MAH-24</strain>
    </source>
</reference>
<organism evidence="2 3">
    <name type="scientific">Pinibacter soli</name>
    <dbReference type="NCBI Taxonomy" id="3044211"/>
    <lineage>
        <taxon>Bacteria</taxon>
        <taxon>Pseudomonadati</taxon>
        <taxon>Bacteroidota</taxon>
        <taxon>Chitinophagia</taxon>
        <taxon>Chitinophagales</taxon>
        <taxon>Chitinophagaceae</taxon>
        <taxon>Pinibacter</taxon>
    </lineage>
</organism>
<sequence>MKPNQFKALQKTFNGLLLTEIGFAVVVLSIVLIAKKTISQNVQLDRALQLIALLFAIASCLIGFRLYKKRVLELRAGNLSAQEKMDGFKKASVVFWRLINIPALFCGICYVITGNFAFMALYAFLLFAFGAQNPFKSKVALLLNLSASDIAALDGSGGERYADDAD</sequence>
<feature type="transmembrane region" description="Helical" evidence="1">
    <location>
        <begin position="12"/>
        <end position="34"/>
    </location>
</feature>
<feature type="transmembrane region" description="Helical" evidence="1">
    <location>
        <begin position="46"/>
        <end position="67"/>
    </location>
</feature>
<evidence type="ECO:0008006" key="4">
    <source>
        <dbReference type="Google" id="ProtNLM"/>
    </source>
</evidence>
<keyword evidence="1" id="KW-0812">Transmembrane</keyword>
<dbReference type="RefSeq" id="WP_282332803.1">
    <property type="nucleotide sequence ID" value="NZ_JASBRG010000001.1"/>
</dbReference>
<evidence type="ECO:0000313" key="2">
    <source>
        <dbReference type="EMBL" id="MDI3318676.1"/>
    </source>
</evidence>
<proteinExistence type="predicted"/>
<name>A0ABT6R888_9BACT</name>
<comment type="caution">
    <text evidence="2">The sequence shown here is derived from an EMBL/GenBank/DDBJ whole genome shotgun (WGS) entry which is preliminary data.</text>
</comment>
<evidence type="ECO:0000256" key="1">
    <source>
        <dbReference type="SAM" id="Phobius"/>
    </source>
</evidence>